<keyword evidence="1" id="KW-0812">Transmembrane</keyword>
<gene>
    <name evidence="2" type="ORF">S06H3_01691</name>
</gene>
<dbReference type="EMBL" id="BARV01000439">
    <property type="protein sequence ID" value="GAH98434.1"/>
    <property type="molecule type" value="Genomic_DNA"/>
</dbReference>
<dbReference type="AlphaFoldDB" id="X1L7P0"/>
<feature type="transmembrane region" description="Helical" evidence="1">
    <location>
        <begin position="70"/>
        <end position="91"/>
    </location>
</feature>
<sequence length="97" mass="11077">MWIIAADFITFLGWFFENLGNLIGYILAPVKYIFTFIKSFFATALGPPVPADEIWVFSGDIVNVFNAIPYWSEIVAVLGVAIMIIFSFYIIKQFLRI</sequence>
<reference evidence="2" key="1">
    <citation type="journal article" date="2014" name="Front. Microbiol.">
        <title>High frequency of phylogenetically diverse reductive dehalogenase-homologous genes in deep subseafloor sedimentary metagenomes.</title>
        <authorList>
            <person name="Kawai M."/>
            <person name="Futagami T."/>
            <person name="Toyoda A."/>
            <person name="Takaki Y."/>
            <person name="Nishi S."/>
            <person name="Hori S."/>
            <person name="Arai W."/>
            <person name="Tsubouchi T."/>
            <person name="Morono Y."/>
            <person name="Uchiyama I."/>
            <person name="Ito T."/>
            <person name="Fujiyama A."/>
            <person name="Inagaki F."/>
            <person name="Takami H."/>
        </authorList>
    </citation>
    <scope>NUCLEOTIDE SEQUENCE</scope>
    <source>
        <strain evidence="2">Expedition CK06-06</strain>
    </source>
</reference>
<evidence type="ECO:0000313" key="2">
    <source>
        <dbReference type="EMBL" id="GAH98434.1"/>
    </source>
</evidence>
<accession>X1L7P0</accession>
<keyword evidence="1" id="KW-1133">Transmembrane helix</keyword>
<name>X1L7P0_9ZZZZ</name>
<evidence type="ECO:0000256" key="1">
    <source>
        <dbReference type="SAM" id="Phobius"/>
    </source>
</evidence>
<organism evidence="2">
    <name type="scientific">marine sediment metagenome</name>
    <dbReference type="NCBI Taxonomy" id="412755"/>
    <lineage>
        <taxon>unclassified sequences</taxon>
        <taxon>metagenomes</taxon>
        <taxon>ecological metagenomes</taxon>
    </lineage>
</organism>
<protein>
    <submittedName>
        <fullName evidence="2">Uncharacterized protein</fullName>
    </submittedName>
</protein>
<proteinExistence type="predicted"/>
<keyword evidence="1" id="KW-0472">Membrane</keyword>
<comment type="caution">
    <text evidence="2">The sequence shown here is derived from an EMBL/GenBank/DDBJ whole genome shotgun (WGS) entry which is preliminary data.</text>
</comment>